<keyword evidence="2" id="KW-1185">Reference proteome</keyword>
<dbReference type="EMBL" id="ADHJ01000025">
    <property type="protein sequence ID" value="EFU40814.1"/>
    <property type="molecule type" value="Genomic_DNA"/>
</dbReference>
<comment type="caution">
    <text evidence="1">The sequence shown here is derived from an EMBL/GenBank/DDBJ whole genome shotgun (WGS) entry which is preliminary data.</text>
</comment>
<name>A0A2R9STW6_9BACL</name>
<gene>
    <name evidence="1" type="ORF">PVOR_18159</name>
</gene>
<sequence length="53" mass="5913">MHPKMESSQKAAASFRQRKRAATFDGQSVKKFILVLAALRLVIDWTGSQQAAH</sequence>
<proteinExistence type="predicted"/>
<dbReference type="KEGG" id="pvo:PVOR_18159"/>
<evidence type="ECO:0000313" key="2">
    <source>
        <dbReference type="Proteomes" id="UP000003094"/>
    </source>
</evidence>
<organism evidence="1 2">
    <name type="scientific">Paenibacillus vortex V453</name>
    <dbReference type="NCBI Taxonomy" id="715225"/>
    <lineage>
        <taxon>Bacteria</taxon>
        <taxon>Bacillati</taxon>
        <taxon>Bacillota</taxon>
        <taxon>Bacilli</taxon>
        <taxon>Bacillales</taxon>
        <taxon>Paenibacillaceae</taxon>
        <taxon>Paenibacillus</taxon>
    </lineage>
</organism>
<protein>
    <submittedName>
        <fullName evidence="1">Uncharacterized protein</fullName>
    </submittedName>
</protein>
<accession>A0A2R9STW6</accession>
<evidence type="ECO:0000313" key="1">
    <source>
        <dbReference type="EMBL" id="EFU40814.1"/>
    </source>
</evidence>
<dbReference type="Proteomes" id="UP000003094">
    <property type="component" value="Unassembled WGS sequence"/>
</dbReference>
<dbReference type="AlphaFoldDB" id="A0A2R9STW6"/>
<reference evidence="1 2" key="1">
    <citation type="journal article" date="2010" name="BMC Genomics">
        <title>Genome sequence of the pattern forming Paenibacillus vortex bacterium reveals potential for thriving in complex environments.</title>
        <authorList>
            <person name="Sirota-Madi A."/>
            <person name="Olender T."/>
            <person name="Helman Y."/>
            <person name="Ingham C."/>
            <person name="Brainis I."/>
            <person name="Roth D."/>
            <person name="Hagi E."/>
            <person name="Brodsky L."/>
            <person name="Leshkowitz D."/>
            <person name="Galatenko V."/>
            <person name="Nikolaev V."/>
            <person name="Mugasimangalam R.C."/>
            <person name="Bransburg-Zabary S."/>
            <person name="Gutnick D.L."/>
            <person name="Lancet D."/>
            <person name="Ben-Jacob E."/>
        </authorList>
    </citation>
    <scope>NUCLEOTIDE SEQUENCE [LARGE SCALE GENOMIC DNA]</scope>
    <source>
        <strain evidence="1 2">V453</strain>
    </source>
</reference>